<name>A0AAQ3UDB9_PASNO</name>
<protein>
    <submittedName>
        <fullName evidence="1">Uncharacterized protein</fullName>
    </submittedName>
</protein>
<dbReference type="Proteomes" id="UP001341281">
    <property type="component" value="Chromosome 08"/>
</dbReference>
<evidence type="ECO:0000313" key="2">
    <source>
        <dbReference type="Proteomes" id="UP001341281"/>
    </source>
</evidence>
<evidence type="ECO:0000313" key="1">
    <source>
        <dbReference type="EMBL" id="WVZ90194.1"/>
    </source>
</evidence>
<reference evidence="1 2" key="1">
    <citation type="submission" date="2024-02" db="EMBL/GenBank/DDBJ databases">
        <title>High-quality chromosome-scale genome assembly of Pensacola bahiagrass (Paspalum notatum Flugge var. saurae).</title>
        <authorList>
            <person name="Vega J.M."/>
            <person name="Podio M."/>
            <person name="Orjuela J."/>
            <person name="Siena L.A."/>
            <person name="Pessino S.C."/>
            <person name="Combes M.C."/>
            <person name="Mariac C."/>
            <person name="Albertini E."/>
            <person name="Pupilli F."/>
            <person name="Ortiz J.P.A."/>
            <person name="Leblanc O."/>
        </authorList>
    </citation>
    <scope>NUCLEOTIDE SEQUENCE [LARGE SCALE GENOMIC DNA]</scope>
    <source>
        <strain evidence="1">R1</strain>
        <tissue evidence="1">Leaf</tissue>
    </source>
</reference>
<sequence>MSALRSTRGGACEQEWWARGGAARPRLRHRGAGSITFTHIPDSARAAAAARAKPRHLTIARVSPSLKPVVASKAQRGCLRWRGACRVERLRSSSGCAATTQGGSRLQWDTGPGGIIAHGRLHRLRRRKRDVVRWGYPEFTAGQYCDPGRRSAATGGKQR</sequence>
<accession>A0AAQ3UDB9</accession>
<proteinExistence type="predicted"/>
<organism evidence="1 2">
    <name type="scientific">Paspalum notatum var. saurae</name>
    <dbReference type="NCBI Taxonomy" id="547442"/>
    <lineage>
        <taxon>Eukaryota</taxon>
        <taxon>Viridiplantae</taxon>
        <taxon>Streptophyta</taxon>
        <taxon>Embryophyta</taxon>
        <taxon>Tracheophyta</taxon>
        <taxon>Spermatophyta</taxon>
        <taxon>Magnoliopsida</taxon>
        <taxon>Liliopsida</taxon>
        <taxon>Poales</taxon>
        <taxon>Poaceae</taxon>
        <taxon>PACMAD clade</taxon>
        <taxon>Panicoideae</taxon>
        <taxon>Andropogonodae</taxon>
        <taxon>Paspaleae</taxon>
        <taxon>Paspalinae</taxon>
        <taxon>Paspalum</taxon>
    </lineage>
</organism>
<dbReference type="EMBL" id="CP144752">
    <property type="protein sequence ID" value="WVZ90194.1"/>
    <property type="molecule type" value="Genomic_DNA"/>
</dbReference>
<gene>
    <name evidence="1" type="ORF">U9M48_036520</name>
</gene>
<keyword evidence="2" id="KW-1185">Reference proteome</keyword>
<dbReference type="AlphaFoldDB" id="A0AAQ3UDB9"/>